<dbReference type="EMBL" id="JACOPP010000006">
    <property type="protein sequence ID" value="MBC5733414.1"/>
    <property type="molecule type" value="Genomic_DNA"/>
</dbReference>
<dbReference type="InterPro" id="IPR036390">
    <property type="entry name" value="WH_DNA-bd_sf"/>
</dbReference>
<comment type="caution">
    <text evidence="2">The sequence shown here is derived from an EMBL/GenBank/DDBJ whole genome shotgun (WGS) entry which is preliminary data.</text>
</comment>
<dbReference type="SUPFAM" id="SSF46785">
    <property type="entry name" value="Winged helix' DNA-binding domain"/>
    <property type="match status" value="1"/>
</dbReference>
<reference evidence="2" key="1">
    <citation type="submission" date="2020-08" db="EMBL/GenBank/DDBJ databases">
        <title>Genome public.</title>
        <authorList>
            <person name="Liu C."/>
            <person name="Sun Q."/>
        </authorList>
    </citation>
    <scope>NUCLEOTIDE SEQUENCE</scope>
    <source>
        <strain evidence="2">NSJ-51</strain>
    </source>
</reference>
<gene>
    <name evidence="2" type="ORF">H8S57_06700</name>
</gene>
<evidence type="ECO:0000259" key="1">
    <source>
        <dbReference type="PROSITE" id="PS50987"/>
    </source>
</evidence>
<dbReference type="InterPro" id="IPR011991">
    <property type="entry name" value="ArsR-like_HTH"/>
</dbReference>
<sequence length="181" mass="20805">MARRSIVLEERKQIKIFTNPVRQEMIRLLRLSEVPLTAKDLADRLYLSPAAVQHHLKKLEEIGVVEVDHHARAGDMEVTYYRDADVEVQLQMGRNDGFQGEREALAANLVDGAFRRFLAAAQQHNENEISEYGAMLSGVLHLSPEDRRILMEQVGQFLRSHDTAKAENLEHWEYVILAYRA</sequence>
<evidence type="ECO:0000313" key="2">
    <source>
        <dbReference type="EMBL" id="MBC5733414.1"/>
    </source>
</evidence>
<evidence type="ECO:0000313" key="3">
    <source>
        <dbReference type="Proteomes" id="UP000661435"/>
    </source>
</evidence>
<dbReference type="Proteomes" id="UP000661435">
    <property type="component" value="Unassembled WGS sequence"/>
</dbReference>
<proteinExistence type="predicted"/>
<dbReference type="Gene3D" id="1.10.10.10">
    <property type="entry name" value="Winged helix-like DNA-binding domain superfamily/Winged helix DNA-binding domain"/>
    <property type="match status" value="1"/>
</dbReference>
<dbReference type="AlphaFoldDB" id="A0A8J6MA80"/>
<organism evidence="2 3">
    <name type="scientific">Lawsonibacter hominis</name>
    <dbReference type="NCBI Taxonomy" id="2763053"/>
    <lineage>
        <taxon>Bacteria</taxon>
        <taxon>Bacillati</taxon>
        <taxon>Bacillota</taxon>
        <taxon>Clostridia</taxon>
        <taxon>Eubacteriales</taxon>
        <taxon>Oscillospiraceae</taxon>
        <taxon>Lawsonibacter</taxon>
    </lineage>
</organism>
<feature type="domain" description="HTH arsR-type" evidence="1">
    <location>
        <begin position="2"/>
        <end position="101"/>
    </location>
</feature>
<accession>A0A8J6MA80</accession>
<name>A0A8J6MA80_9FIRM</name>
<dbReference type="SMART" id="SM00418">
    <property type="entry name" value="HTH_ARSR"/>
    <property type="match status" value="1"/>
</dbReference>
<dbReference type="CDD" id="cd00090">
    <property type="entry name" value="HTH_ARSR"/>
    <property type="match status" value="1"/>
</dbReference>
<protein>
    <submittedName>
        <fullName evidence="2">Helix-turn-helix transcriptional regulator</fullName>
    </submittedName>
</protein>
<dbReference type="GO" id="GO:0003700">
    <property type="term" value="F:DNA-binding transcription factor activity"/>
    <property type="evidence" value="ECO:0007669"/>
    <property type="project" value="InterPro"/>
</dbReference>
<dbReference type="InterPro" id="IPR001845">
    <property type="entry name" value="HTH_ArsR_DNA-bd_dom"/>
</dbReference>
<dbReference type="Pfam" id="PF12840">
    <property type="entry name" value="HTH_20"/>
    <property type="match status" value="1"/>
</dbReference>
<dbReference type="RefSeq" id="WP_186907309.1">
    <property type="nucleotide sequence ID" value="NZ_JACOPP010000006.1"/>
</dbReference>
<keyword evidence="3" id="KW-1185">Reference proteome</keyword>
<dbReference type="InterPro" id="IPR036388">
    <property type="entry name" value="WH-like_DNA-bd_sf"/>
</dbReference>
<dbReference type="PROSITE" id="PS50987">
    <property type="entry name" value="HTH_ARSR_2"/>
    <property type="match status" value="1"/>
</dbReference>